<sequence length="370" mass="40958">MSQIGLKWRLGHQPAALINEVTVTQSTPAPRRKRDARFIEIAAQAGVSISTVNRVLNEHGSVSETARLRVIEAAKILGIKRLLPDAHHGLTHIDVIITQSTAPFVQRIFAAVQRVVQMLDRRIVVHRMLVADDEKAILEVLNRQQHRRKAIITMIRESEAISLALQHLIDNGTAVVTLVSDIHRASRSYYAGIDNVRAAATAAWFIKKMITGEGRVLKLIAHDYYVVHEHRSRGFDQAFTDAPHLTVIDAYTQERADICYQAVKQALQQGDLKAIYNSGSGSEGILAALQEQDAVGKVIWVGHELYDHHNQYLASGALDLVIDQDPDAQVVAAMQHALFACGVLDVAPRSGPVEFKLYCEANRSDLPYVA</sequence>
<dbReference type="Gene3D" id="1.10.260.40">
    <property type="entry name" value="lambda repressor-like DNA-binding domains"/>
    <property type="match status" value="1"/>
</dbReference>
<dbReference type="Pfam" id="PF00356">
    <property type="entry name" value="LacI"/>
    <property type="match status" value="1"/>
</dbReference>
<feature type="domain" description="HTH lacI-type" evidence="4">
    <location>
        <begin position="36"/>
        <end position="78"/>
    </location>
</feature>
<evidence type="ECO:0000256" key="2">
    <source>
        <dbReference type="ARBA" id="ARBA00023125"/>
    </source>
</evidence>
<dbReference type="CDD" id="cd01392">
    <property type="entry name" value="HTH_LacI"/>
    <property type="match status" value="1"/>
</dbReference>
<evidence type="ECO:0000256" key="3">
    <source>
        <dbReference type="ARBA" id="ARBA00023163"/>
    </source>
</evidence>
<dbReference type="Gene3D" id="3.40.50.2300">
    <property type="match status" value="2"/>
</dbReference>
<dbReference type="InterPro" id="IPR010982">
    <property type="entry name" value="Lambda_DNA-bd_dom_sf"/>
</dbReference>
<protein>
    <submittedName>
        <fullName evidence="5">LacI family DNA-binding transcriptional regulator</fullName>
    </submittedName>
</protein>
<accession>A0A7Y6DFE4</accession>
<keyword evidence="2 5" id="KW-0238">DNA-binding</keyword>
<dbReference type="Proteomes" id="UP000536720">
    <property type="component" value="Unassembled WGS sequence"/>
</dbReference>
<keyword evidence="3" id="KW-0804">Transcription</keyword>
<dbReference type="CDD" id="cd06307">
    <property type="entry name" value="PBP1_sugar_binding"/>
    <property type="match status" value="1"/>
</dbReference>
<dbReference type="InterPro" id="IPR025997">
    <property type="entry name" value="SBP_2_dom"/>
</dbReference>
<dbReference type="PANTHER" id="PTHR30146:SF152">
    <property type="entry name" value="TRANSCRIPTIONAL REGULATORY PROTEIN"/>
    <property type="match status" value="1"/>
</dbReference>
<evidence type="ECO:0000259" key="4">
    <source>
        <dbReference type="PROSITE" id="PS50932"/>
    </source>
</evidence>
<dbReference type="EMBL" id="JABFMR010000001">
    <property type="protein sequence ID" value="NUT85063.1"/>
    <property type="molecule type" value="Genomic_DNA"/>
</dbReference>
<organism evidence="5 6">
    <name type="scientific">Pseudomonas corrugata</name>
    <dbReference type="NCBI Taxonomy" id="47879"/>
    <lineage>
        <taxon>Bacteria</taxon>
        <taxon>Pseudomonadati</taxon>
        <taxon>Pseudomonadota</taxon>
        <taxon>Gammaproteobacteria</taxon>
        <taxon>Pseudomonadales</taxon>
        <taxon>Pseudomonadaceae</taxon>
        <taxon>Pseudomonas</taxon>
    </lineage>
</organism>
<dbReference type="GO" id="GO:0003700">
    <property type="term" value="F:DNA-binding transcription factor activity"/>
    <property type="evidence" value="ECO:0007669"/>
    <property type="project" value="TreeGrafter"/>
</dbReference>
<dbReference type="SUPFAM" id="SSF53822">
    <property type="entry name" value="Periplasmic binding protein-like I"/>
    <property type="match status" value="1"/>
</dbReference>
<dbReference type="PROSITE" id="PS50932">
    <property type="entry name" value="HTH_LACI_2"/>
    <property type="match status" value="1"/>
</dbReference>
<dbReference type="SMART" id="SM00354">
    <property type="entry name" value="HTH_LACI"/>
    <property type="match status" value="1"/>
</dbReference>
<comment type="caution">
    <text evidence="5">The sequence shown here is derived from an EMBL/GenBank/DDBJ whole genome shotgun (WGS) entry which is preliminary data.</text>
</comment>
<dbReference type="PANTHER" id="PTHR30146">
    <property type="entry name" value="LACI-RELATED TRANSCRIPTIONAL REPRESSOR"/>
    <property type="match status" value="1"/>
</dbReference>
<evidence type="ECO:0000313" key="6">
    <source>
        <dbReference type="Proteomes" id="UP000536720"/>
    </source>
</evidence>
<name>A0A7Y6DFE4_9PSED</name>
<dbReference type="InterPro" id="IPR028082">
    <property type="entry name" value="Peripla_BP_I"/>
</dbReference>
<reference evidence="5 6" key="1">
    <citation type="journal article" date="2020" name="Front. Plant Sci.">
        <title>Isolation of Rhizosphere Bacteria That Improve Quality and Water Stress Tolerance in Greenhouse Ornamentals.</title>
        <authorList>
            <person name="Nordstedt N.P."/>
            <person name="Jones M.L."/>
        </authorList>
    </citation>
    <scope>NUCLEOTIDE SEQUENCE [LARGE SCALE GENOMIC DNA]</scope>
    <source>
        <strain evidence="5 6">C7D2</strain>
    </source>
</reference>
<dbReference type="SUPFAM" id="SSF47413">
    <property type="entry name" value="lambda repressor-like DNA-binding domains"/>
    <property type="match status" value="1"/>
</dbReference>
<dbReference type="Pfam" id="PF13407">
    <property type="entry name" value="Peripla_BP_4"/>
    <property type="match status" value="1"/>
</dbReference>
<gene>
    <name evidence="5" type="ORF">HNO91_01430</name>
</gene>
<dbReference type="AlphaFoldDB" id="A0A7Y6DFE4"/>
<proteinExistence type="predicted"/>
<dbReference type="InterPro" id="IPR000843">
    <property type="entry name" value="HTH_LacI"/>
</dbReference>
<dbReference type="GO" id="GO:0055085">
    <property type="term" value="P:transmembrane transport"/>
    <property type="evidence" value="ECO:0007669"/>
    <property type="project" value="UniProtKB-ARBA"/>
</dbReference>
<evidence type="ECO:0000256" key="1">
    <source>
        <dbReference type="ARBA" id="ARBA00023015"/>
    </source>
</evidence>
<evidence type="ECO:0000313" key="5">
    <source>
        <dbReference type="EMBL" id="NUT85063.1"/>
    </source>
</evidence>
<dbReference type="RefSeq" id="WP_175361402.1">
    <property type="nucleotide sequence ID" value="NZ_JABFMR010000001.1"/>
</dbReference>
<keyword evidence="1" id="KW-0805">Transcription regulation</keyword>
<dbReference type="GO" id="GO:0000976">
    <property type="term" value="F:transcription cis-regulatory region binding"/>
    <property type="evidence" value="ECO:0007669"/>
    <property type="project" value="TreeGrafter"/>
</dbReference>